<gene>
    <name evidence="1" type="ORF">NM208_g11653</name>
</gene>
<reference evidence="1" key="1">
    <citation type="submission" date="2022-08" db="EMBL/GenBank/DDBJ databases">
        <title>Genome Sequence of Fusarium decemcellulare.</title>
        <authorList>
            <person name="Buettner E."/>
        </authorList>
    </citation>
    <scope>NUCLEOTIDE SEQUENCE</scope>
    <source>
        <strain evidence="1">Babe19</strain>
    </source>
</reference>
<evidence type="ECO:0000313" key="1">
    <source>
        <dbReference type="EMBL" id="KAJ3525412.1"/>
    </source>
</evidence>
<name>A0ACC1RTG7_9HYPO</name>
<accession>A0ACC1RTG7</accession>
<proteinExistence type="predicted"/>
<comment type="caution">
    <text evidence="1">The sequence shown here is derived from an EMBL/GenBank/DDBJ whole genome shotgun (WGS) entry which is preliminary data.</text>
</comment>
<organism evidence="1 2">
    <name type="scientific">Fusarium decemcellulare</name>
    <dbReference type="NCBI Taxonomy" id="57161"/>
    <lineage>
        <taxon>Eukaryota</taxon>
        <taxon>Fungi</taxon>
        <taxon>Dikarya</taxon>
        <taxon>Ascomycota</taxon>
        <taxon>Pezizomycotina</taxon>
        <taxon>Sordariomycetes</taxon>
        <taxon>Hypocreomycetidae</taxon>
        <taxon>Hypocreales</taxon>
        <taxon>Nectriaceae</taxon>
        <taxon>Fusarium</taxon>
        <taxon>Fusarium decemcellulare species complex</taxon>
    </lineage>
</organism>
<protein>
    <submittedName>
        <fullName evidence="1">Uncharacterized protein</fullName>
    </submittedName>
</protein>
<sequence length="409" mass="45275">MKDLEAENGRILQTNADLWDDVHKASWHAAAAHEEVGELKADLDASMRATATLKREMKDLRNAQAEMDQDLIAERKASEKLRQSLRTKDEDLTKAEAKLAENERATAEKDRRLEALSDELEGLQVVATGDSMVLCRVFDDIARKAREFPIFHDEHLDPETAAAVGLAIGDDDCRGNVCRLLNDAPIGAWFCFSWICHVWVLGEIGRDTTSGEGPSGEAPSRTSIIYLLDPSSAPAIMKPSNPTTGITLRQQGTNQSRHLAETKRISRAQRAMAVALALENDRLQADITHQRQPSGPLRGAWRRIVTEGHPNATTRACHRCARCSRLEEGPSQVFKADCLIGESWGFHEKADPIRPLPTNPERTLNHITQTAASDVKNIAHRTTGTGFRAPETSWQGLKLIPKPQSPEQN</sequence>
<dbReference type="EMBL" id="JANRMS010001913">
    <property type="protein sequence ID" value="KAJ3525412.1"/>
    <property type="molecule type" value="Genomic_DNA"/>
</dbReference>
<evidence type="ECO:0000313" key="2">
    <source>
        <dbReference type="Proteomes" id="UP001148629"/>
    </source>
</evidence>
<keyword evidence="2" id="KW-1185">Reference proteome</keyword>
<dbReference type="Proteomes" id="UP001148629">
    <property type="component" value="Unassembled WGS sequence"/>
</dbReference>